<feature type="domain" description="ABC transporter" evidence="6">
    <location>
        <begin position="13"/>
        <end position="233"/>
    </location>
</feature>
<keyword evidence="3" id="KW-1003">Cell membrane</keyword>
<dbReference type="InterPro" id="IPR017871">
    <property type="entry name" value="ABC_transporter-like_CS"/>
</dbReference>
<dbReference type="Pfam" id="PF00005">
    <property type="entry name" value="ABC_tran"/>
    <property type="match status" value="1"/>
</dbReference>
<evidence type="ECO:0000259" key="6">
    <source>
        <dbReference type="PROSITE" id="PS50893"/>
    </source>
</evidence>
<gene>
    <name evidence="7" type="ORF">I8J34_14595</name>
</gene>
<dbReference type="InterPro" id="IPR003439">
    <property type="entry name" value="ABC_transporter-like_ATP-bd"/>
</dbReference>
<keyword evidence="4" id="KW-0547">Nucleotide-binding</keyword>
<dbReference type="PROSITE" id="PS00211">
    <property type="entry name" value="ABC_TRANSPORTER_1"/>
    <property type="match status" value="1"/>
</dbReference>
<sequence length="234" mass="24690">MKPTEPTVTDCAIRATGIVRHIGEGDARRCLLDNVTVELYRGQAVALLGPSGAGKTSLLNVLAGLDVPDAGRLQVGDQVIEAGDKSGLDAYRRVSVGVVFQFYNLISSLTALENVLAGAEAAGLPADPDHARQQLDELGLRGRADAYPGQLSGGEQQRVAIARALIKRPAVLLGDEPTGNLDAATGDRVIEQLVELTRTRGTALLVVTHNEKLAARFDRVLHMVDGRLTQGAAS</sequence>
<dbReference type="PANTHER" id="PTHR42798">
    <property type="entry name" value="LIPOPROTEIN-RELEASING SYSTEM ATP-BINDING PROTEIN LOLD"/>
    <property type="match status" value="1"/>
</dbReference>
<comment type="caution">
    <text evidence="7">The sequence shown here is derived from an EMBL/GenBank/DDBJ whole genome shotgun (WGS) entry which is preliminary data.</text>
</comment>
<dbReference type="AlphaFoldDB" id="A0A944HC71"/>
<dbReference type="PROSITE" id="PS50893">
    <property type="entry name" value="ABC_TRANSPORTER_2"/>
    <property type="match status" value="1"/>
</dbReference>
<evidence type="ECO:0000256" key="5">
    <source>
        <dbReference type="ARBA" id="ARBA00022840"/>
    </source>
</evidence>
<evidence type="ECO:0000313" key="7">
    <source>
        <dbReference type="EMBL" id="MBT0962407.1"/>
    </source>
</evidence>
<name>A0A944HC71_DENI1</name>
<dbReference type="EMBL" id="JAEKFT010000016">
    <property type="protein sequence ID" value="MBT0962407.1"/>
    <property type="molecule type" value="Genomic_DNA"/>
</dbReference>
<evidence type="ECO:0000256" key="4">
    <source>
        <dbReference type="ARBA" id="ARBA00022741"/>
    </source>
</evidence>
<reference evidence="8" key="1">
    <citation type="journal article" date="2022" name="ISME J.">
        <title>Genetic and phylogenetic analysis of dissimilatory iodate-reducing bacteria identifies potential niches across the world's oceans.</title>
        <authorList>
            <person name="Reyes-Umana V."/>
            <person name="Henning Z."/>
            <person name="Lee K."/>
            <person name="Barnum T.P."/>
            <person name="Coates J.D."/>
        </authorList>
    </citation>
    <scope>NUCLEOTIDE SEQUENCE [LARGE SCALE GENOMIC DNA]</scope>
    <source>
        <strain evidence="8">IR12</strain>
    </source>
</reference>
<evidence type="ECO:0000256" key="2">
    <source>
        <dbReference type="ARBA" id="ARBA00022448"/>
    </source>
</evidence>
<dbReference type="GO" id="GO:0005524">
    <property type="term" value="F:ATP binding"/>
    <property type="evidence" value="ECO:0007669"/>
    <property type="project" value="UniProtKB-KW"/>
</dbReference>
<evidence type="ECO:0000256" key="1">
    <source>
        <dbReference type="ARBA" id="ARBA00005417"/>
    </source>
</evidence>
<keyword evidence="5 7" id="KW-0067">ATP-binding</keyword>
<keyword evidence="2" id="KW-0813">Transport</keyword>
<dbReference type="CDD" id="cd03255">
    <property type="entry name" value="ABC_MJ0796_LolCDE_FtsE"/>
    <property type="match status" value="1"/>
</dbReference>
<dbReference type="InterPro" id="IPR017911">
    <property type="entry name" value="MacB-like_ATP-bd"/>
</dbReference>
<dbReference type="SUPFAM" id="SSF52540">
    <property type="entry name" value="P-loop containing nucleoside triphosphate hydrolases"/>
    <property type="match status" value="1"/>
</dbReference>
<dbReference type="InterPro" id="IPR027417">
    <property type="entry name" value="P-loop_NTPase"/>
</dbReference>
<keyword evidence="3" id="KW-0472">Membrane</keyword>
<dbReference type="RefSeq" id="WP_214362356.1">
    <property type="nucleotide sequence ID" value="NZ_JAEKFT010000016.1"/>
</dbReference>
<organism evidence="7 8">
    <name type="scientific">Denitromonas iodatirespirans</name>
    <dbReference type="NCBI Taxonomy" id="2795389"/>
    <lineage>
        <taxon>Bacteria</taxon>
        <taxon>Pseudomonadati</taxon>
        <taxon>Pseudomonadota</taxon>
        <taxon>Betaproteobacteria</taxon>
        <taxon>Rhodocyclales</taxon>
        <taxon>Zoogloeaceae</taxon>
        <taxon>Denitromonas</taxon>
    </lineage>
</organism>
<dbReference type="GO" id="GO:0016887">
    <property type="term" value="F:ATP hydrolysis activity"/>
    <property type="evidence" value="ECO:0007669"/>
    <property type="project" value="InterPro"/>
</dbReference>
<dbReference type="PANTHER" id="PTHR42798:SF2">
    <property type="entry name" value="ABC TRANSPORTER ATP-BINDING PROTEIN MG467-RELATED"/>
    <property type="match status" value="1"/>
</dbReference>
<keyword evidence="8" id="KW-1185">Reference proteome</keyword>
<dbReference type="SMART" id="SM00382">
    <property type="entry name" value="AAA"/>
    <property type="match status" value="1"/>
</dbReference>
<dbReference type="InterPro" id="IPR003593">
    <property type="entry name" value="AAA+_ATPase"/>
</dbReference>
<comment type="similarity">
    <text evidence="1">Belongs to the ABC transporter superfamily.</text>
</comment>
<dbReference type="Gene3D" id="3.40.50.300">
    <property type="entry name" value="P-loop containing nucleotide triphosphate hydrolases"/>
    <property type="match status" value="1"/>
</dbReference>
<accession>A0A944HC71</accession>
<dbReference type="Proteomes" id="UP000694660">
    <property type="component" value="Unassembled WGS sequence"/>
</dbReference>
<proteinExistence type="inferred from homology"/>
<evidence type="ECO:0000313" key="8">
    <source>
        <dbReference type="Proteomes" id="UP000694660"/>
    </source>
</evidence>
<evidence type="ECO:0000256" key="3">
    <source>
        <dbReference type="ARBA" id="ARBA00022475"/>
    </source>
</evidence>
<protein>
    <submittedName>
        <fullName evidence="7">ABC transporter ATP-binding protein</fullName>
    </submittedName>
</protein>